<feature type="domain" description="4Fe-4S ferredoxin-type" evidence="9">
    <location>
        <begin position="143"/>
        <end position="174"/>
    </location>
</feature>
<evidence type="ECO:0000313" key="10">
    <source>
        <dbReference type="EMBL" id="VAX24201.1"/>
    </source>
</evidence>
<protein>
    <submittedName>
        <fullName evidence="10">Anaerobic respiratory complex protein QmoA</fullName>
    </submittedName>
</protein>
<organism evidence="10">
    <name type="scientific">hydrothermal vent metagenome</name>
    <dbReference type="NCBI Taxonomy" id="652676"/>
    <lineage>
        <taxon>unclassified sequences</taxon>
        <taxon>metagenomes</taxon>
        <taxon>ecological metagenomes</taxon>
    </lineage>
</organism>
<gene>
    <name evidence="10" type="ORF">MNBD_NITROSPINAE04-2397</name>
</gene>
<comment type="cofactor">
    <cofactor evidence="1">
        <name>FAD</name>
        <dbReference type="ChEBI" id="CHEBI:57692"/>
    </cofactor>
</comment>
<evidence type="ECO:0000259" key="9">
    <source>
        <dbReference type="PROSITE" id="PS51379"/>
    </source>
</evidence>
<reference evidence="10" key="1">
    <citation type="submission" date="2018-06" db="EMBL/GenBank/DDBJ databases">
        <authorList>
            <person name="Zhirakovskaya E."/>
        </authorList>
    </citation>
    <scope>NUCLEOTIDE SEQUENCE</scope>
</reference>
<dbReference type="PROSITE" id="PS51379">
    <property type="entry name" value="4FE4S_FER_2"/>
    <property type="match status" value="2"/>
</dbReference>
<dbReference type="PANTHER" id="PTHR43498">
    <property type="entry name" value="FERREDOXIN:COB-COM HETERODISULFIDE REDUCTASE SUBUNIT A"/>
    <property type="match status" value="1"/>
</dbReference>
<evidence type="ECO:0000256" key="7">
    <source>
        <dbReference type="ARBA" id="ARBA00023004"/>
    </source>
</evidence>
<proteinExistence type="inferred from homology"/>
<evidence type="ECO:0000256" key="4">
    <source>
        <dbReference type="ARBA" id="ARBA00022723"/>
    </source>
</evidence>
<evidence type="ECO:0000256" key="2">
    <source>
        <dbReference type="ARBA" id="ARBA00006561"/>
    </source>
</evidence>
<sequence>MTDSAILVVGGGISGMTAAIEAAECGRRVYLVEKEAYLGGRVSKMNKYFPKLCPPLCGLEINFRRLRVNPLVTVMTGSEVEKVTGSRGDFTAAIKTAPRYVNEKCVACDDCVKVCPVSRSDDFNYNMSDTKAIYLPHAMAMPAKYVIDMSVCKGEACSECVKACKYDAIELGMEEKTTTVKVASVVYATGWKPYDAGKIENLGYGQIKNVINNVEMERLSAVNGPTGGKIVRRDNGEPVKKVAFVQCAGSRDENHLPYCSSICCLASIKQANYVRDQYPESEVSIFYID</sequence>
<name>A0A3B1CC37_9ZZZZ</name>
<dbReference type="PANTHER" id="PTHR43498:SF1">
    <property type="entry name" value="COB--COM HETERODISULFIDE REDUCTASE IRON-SULFUR SUBUNIT A"/>
    <property type="match status" value="1"/>
</dbReference>
<keyword evidence="6" id="KW-0560">Oxidoreductase</keyword>
<dbReference type="Gene3D" id="3.30.70.3270">
    <property type="match status" value="1"/>
</dbReference>
<evidence type="ECO:0000256" key="6">
    <source>
        <dbReference type="ARBA" id="ARBA00023002"/>
    </source>
</evidence>
<feature type="non-terminal residue" evidence="10">
    <location>
        <position position="289"/>
    </location>
</feature>
<keyword evidence="4" id="KW-0479">Metal-binding</keyword>
<dbReference type="GO" id="GO:0051539">
    <property type="term" value="F:4 iron, 4 sulfur cluster binding"/>
    <property type="evidence" value="ECO:0007669"/>
    <property type="project" value="UniProtKB-KW"/>
</dbReference>
<evidence type="ECO:0000256" key="8">
    <source>
        <dbReference type="ARBA" id="ARBA00023014"/>
    </source>
</evidence>
<evidence type="ECO:0000256" key="3">
    <source>
        <dbReference type="ARBA" id="ARBA00022485"/>
    </source>
</evidence>
<dbReference type="GO" id="GO:0016491">
    <property type="term" value="F:oxidoreductase activity"/>
    <property type="evidence" value="ECO:0007669"/>
    <property type="project" value="UniProtKB-KW"/>
</dbReference>
<dbReference type="EMBL" id="UOGA01000266">
    <property type="protein sequence ID" value="VAX24201.1"/>
    <property type="molecule type" value="Genomic_DNA"/>
</dbReference>
<evidence type="ECO:0000256" key="1">
    <source>
        <dbReference type="ARBA" id="ARBA00001974"/>
    </source>
</evidence>
<accession>A0A3B1CC37</accession>
<keyword evidence="8" id="KW-0411">Iron-sulfur</keyword>
<keyword evidence="5" id="KW-0285">Flavoprotein</keyword>
<dbReference type="AlphaFoldDB" id="A0A3B1CC37"/>
<dbReference type="InterPro" id="IPR017900">
    <property type="entry name" value="4Fe4S_Fe_S_CS"/>
</dbReference>
<dbReference type="Gene3D" id="3.40.50.720">
    <property type="entry name" value="NAD(P)-binding Rossmann-like Domain"/>
    <property type="match status" value="1"/>
</dbReference>
<dbReference type="PROSITE" id="PS00198">
    <property type="entry name" value="4FE4S_FER_1"/>
    <property type="match status" value="1"/>
</dbReference>
<dbReference type="SUPFAM" id="SSF51905">
    <property type="entry name" value="FAD/NAD(P)-binding domain"/>
    <property type="match status" value="1"/>
</dbReference>
<keyword evidence="7" id="KW-0408">Iron</keyword>
<dbReference type="InterPro" id="IPR017896">
    <property type="entry name" value="4Fe4S_Fe-S-bd"/>
</dbReference>
<dbReference type="InterPro" id="IPR036188">
    <property type="entry name" value="FAD/NAD-bd_sf"/>
</dbReference>
<dbReference type="Pfam" id="PF12831">
    <property type="entry name" value="FAD_oxidored"/>
    <property type="match status" value="1"/>
</dbReference>
<keyword evidence="3" id="KW-0004">4Fe-4S</keyword>
<dbReference type="InterPro" id="IPR039650">
    <property type="entry name" value="HdrA-like"/>
</dbReference>
<comment type="similarity">
    <text evidence="2">Belongs to the HdrA family.</text>
</comment>
<dbReference type="GO" id="GO:0046872">
    <property type="term" value="F:metal ion binding"/>
    <property type="evidence" value="ECO:0007669"/>
    <property type="project" value="UniProtKB-KW"/>
</dbReference>
<keyword evidence="5" id="KW-0274">FAD</keyword>
<evidence type="ECO:0000256" key="5">
    <source>
        <dbReference type="ARBA" id="ARBA00022827"/>
    </source>
</evidence>
<feature type="domain" description="4Fe-4S ferredoxin-type" evidence="9">
    <location>
        <begin position="96"/>
        <end position="126"/>
    </location>
</feature>